<sequence>MPQLIAHDLFELALFKNSASRQHQAAQIRLWLHAQVQPRSGGQLLETPSCPVFATGPWQISLSYSSNYAICALSKCAILGADITPIQHFAELPEVAQLLYLVPCGG</sequence>
<evidence type="ECO:0000313" key="1">
    <source>
        <dbReference type="EMBL" id="AZN36744.1"/>
    </source>
</evidence>
<name>A0A3S8ZTG7_9NEIS</name>
<organism evidence="1 2">
    <name type="scientific">Iodobacter ciconiae</name>
    <dbReference type="NCBI Taxonomy" id="2496266"/>
    <lineage>
        <taxon>Bacteria</taxon>
        <taxon>Pseudomonadati</taxon>
        <taxon>Pseudomonadota</taxon>
        <taxon>Betaproteobacteria</taxon>
        <taxon>Neisseriales</taxon>
        <taxon>Chitinibacteraceae</taxon>
        <taxon>Iodobacter</taxon>
    </lineage>
</organism>
<reference evidence="1 2" key="1">
    <citation type="submission" date="2018-12" db="EMBL/GenBank/DDBJ databases">
        <title>Complete genome sequence of Iodobacter sp. H11R3.</title>
        <authorList>
            <person name="Bae J.-W."/>
        </authorList>
    </citation>
    <scope>NUCLEOTIDE SEQUENCE [LARGE SCALE GENOMIC DNA]</scope>
    <source>
        <strain evidence="1 2">H11R3</strain>
    </source>
</reference>
<dbReference type="Proteomes" id="UP000282438">
    <property type="component" value="Chromosome"/>
</dbReference>
<evidence type="ECO:0000313" key="2">
    <source>
        <dbReference type="Proteomes" id="UP000282438"/>
    </source>
</evidence>
<keyword evidence="2" id="KW-1185">Reference proteome</keyword>
<gene>
    <name evidence="1" type="ORF">EJO50_09725</name>
</gene>
<dbReference type="EMBL" id="CP034433">
    <property type="protein sequence ID" value="AZN36744.1"/>
    <property type="molecule type" value="Genomic_DNA"/>
</dbReference>
<dbReference type="RefSeq" id="WP_125973720.1">
    <property type="nucleotide sequence ID" value="NZ_CP034433.1"/>
</dbReference>
<proteinExistence type="predicted"/>
<protein>
    <submittedName>
        <fullName evidence="1">Uncharacterized protein</fullName>
    </submittedName>
</protein>
<dbReference type="AlphaFoldDB" id="A0A3S8ZTG7"/>
<accession>A0A3S8ZTG7</accession>
<dbReference type="KEGG" id="iod:EJO50_09725"/>